<dbReference type="STRING" id="946078.GA0070622_6201"/>
<feature type="transmembrane region" description="Helical" evidence="6">
    <location>
        <begin position="643"/>
        <end position="663"/>
    </location>
</feature>
<keyword evidence="4 6" id="KW-1133">Transmembrane helix</keyword>
<evidence type="ECO:0000256" key="4">
    <source>
        <dbReference type="ARBA" id="ARBA00022989"/>
    </source>
</evidence>
<dbReference type="RefSeq" id="WP_218060642.1">
    <property type="nucleotide sequence ID" value="NZ_FLRH01000004.1"/>
</dbReference>
<keyword evidence="5 6" id="KW-0472">Membrane</keyword>
<feature type="transmembrane region" description="Helical" evidence="6">
    <location>
        <begin position="203"/>
        <end position="224"/>
    </location>
</feature>
<feature type="transmembrane region" description="Helical" evidence="6">
    <location>
        <begin position="418"/>
        <end position="438"/>
    </location>
</feature>
<feature type="domain" description="ABC3 transporter permease C-terminal" evidence="7">
    <location>
        <begin position="207"/>
        <end position="321"/>
    </location>
</feature>
<dbReference type="InterPro" id="IPR038766">
    <property type="entry name" value="Membrane_comp_ABC_pdt"/>
</dbReference>
<organism evidence="8 9">
    <name type="scientific">Micromonospora sediminicola</name>
    <dbReference type="NCBI Taxonomy" id="946078"/>
    <lineage>
        <taxon>Bacteria</taxon>
        <taxon>Bacillati</taxon>
        <taxon>Actinomycetota</taxon>
        <taxon>Actinomycetes</taxon>
        <taxon>Micromonosporales</taxon>
        <taxon>Micromonosporaceae</taxon>
        <taxon>Micromonospora</taxon>
    </lineage>
</organism>
<gene>
    <name evidence="8" type="ORF">GA0070622_6201</name>
</gene>
<feature type="transmembrane region" description="Helical" evidence="6">
    <location>
        <begin position="370"/>
        <end position="389"/>
    </location>
</feature>
<reference evidence="9" key="1">
    <citation type="submission" date="2016-06" db="EMBL/GenBank/DDBJ databases">
        <authorList>
            <person name="Varghese N."/>
            <person name="Submissions Spin"/>
        </authorList>
    </citation>
    <scope>NUCLEOTIDE SEQUENCE [LARGE SCALE GENOMIC DNA]</scope>
    <source>
        <strain evidence="9">DSM 45794</strain>
    </source>
</reference>
<keyword evidence="3 6" id="KW-0812">Transmembrane</keyword>
<dbReference type="PANTHER" id="PTHR30287">
    <property type="entry name" value="MEMBRANE COMPONENT OF PREDICTED ABC SUPERFAMILY METABOLITE UPTAKE TRANSPORTER"/>
    <property type="match status" value="1"/>
</dbReference>
<dbReference type="InterPro" id="IPR003838">
    <property type="entry name" value="ABC3_permease_C"/>
</dbReference>
<feature type="transmembrane region" description="Helical" evidence="6">
    <location>
        <begin position="728"/>
        <end position="754"/>
    </location>
</feature>
<keyword evidence="2" id="KW-1003">Cell membrane</keyword>
<evidence type="ECO:0000256" key="1">
    <source>
        <dbReference type="ARBA" id="ARBA00004651"/>
    </source>
</evidence>
<keyword evidence="9" id="KW-1185">Reference proteome</keyword>
<dbReference type="GO" id="GO:0005886">
    <property type="term" value="C:plasma membrane"/>
    <property type="evidence" value="ECO:0007669"/>
    <property type="project" value="UniProtKB-SubCell"/>
</dbReference>
<proteinExistence type="predicted"/>
<evidence type="ECO:0000256" key="6">
    <source>
        <dbReference type="SAM" id="Phobius"/>
    </source>
</evidence>
<protein>
    <submittedName>
        <fullName evidence="8">Predicted ABC-type transport system involved in lysophospholipase L1 biosynthesis, permease component</fullName>
    </submittedName>
</protein>
<dbReference type="Proteomes" id="UP000199558">
    <property type="component" value="Unassembled WGS sequence"/>
</dbReference>
<feature type="transmembrane region" description="Helical" evidence="6">
    <location>
        <begin position="698"/>
        <end position="722"/>
    </location>
</feature>
<evidence type="ECO:0000259" key="7">
    <source>
        <dbReference type="Pfam" id="PF02687"/>
    </source>
</evidence>
<evidence type="ECO:0000256" key="2">
    <source>
        <dbReference type="ARBA" id="ARBA00022475"/>
    </source>
</evidence>
<evidence type="ECO:0000256" key="5">
    <source>
        <dbReference type="ARBA" id="ARBA00023136"/>
    </source>
</evidence>
<feature type="transmembrane region" description="Helical" evidence="6">
    <location>
        <begin position="299"/>
        <end position="319"/>
    </location>
</feature>
<feature type="domain" description="ABC3 transporter permease C-terminal" evidence="7">
    <location>
        <begin position="647"/>
        <end position="752"/>
    </location>
</feature>
<feature type="transmembrane region" description="Helical" evidence="6">
    <location>
        <begin position="36"/>
        <end position="59"/>
    </location>
</feature>
<feature type="transmembrane region" description="Helical" evidence="6">
    <location>
        <begin position="256"/>
        <end position="279"/>
    </location>
</feature>
<name>A0A1A9BIR3_9ACTN</name>
<comment type="subcellular location">
    <subcellularLocation>
        <location evidence="1">Cell membrane</location>
        <topology evidence="1">Multi-pass membrane protein</topology>
    </subcellularLocation>
</comment>
<evidence type="ECO:0000313" key="8">
    <source>
        <dbReference type="EMBL" id="SBT69083.1"/>
    </source>
</evidence>
<dbReference type="EMBL" id="FLRH01000004">
    <property type="protein sequence ID" value="SBT69083.1"/>
    <property type="molecule type" value="Genomic_DNA"/>
</dbReference>
<feature type="transmembrane region" description="Helical" evidence="6">
    <location>
        <begin position="340"/>
        <end position="358"/>
    </location>
</feature>
<dbReference type="AlphaFoldDB" id="A0A1A9BIR3"/>
<dbReference type="PANTHER" id="PTHR30287:SF2">
    <property type="entry name" value="BLL1001 PROTEIN"/>
    <property type="match status" value="1"/>
</dbReference>
<sequence length="765" mass="78495">MSATLPRRPVGAGLGDLLMGARMAATGGRSGWTRTLLTALGVGVGVAMLLLAAAVPGAIDSRGERTAARSEPFVDAAPPAGPDTLLVLHADSQFRQRTVRGWLVRPEGPDAPVPPGLTALPGPGEAVVSPALRAVLDSPDGPLLAARLGGARVVGVIGADGLSGPDELAWYAGRADLTEEWAGRVDRFGGGGPGEELGPTLNLLVVVVFVVLLLPVVVFLGAAVRFGGDQRDRRLAAVRLLGADHGMVRRIAAGEATAAALLGLVVGGGLFLAGRQLAWFVSFADYSFYPSDLRPAVPLVALVVLAVPALAVTVALLALRRVAVEPLGVTRRGSPARRRLWWRLLLPVVGLGLLYPSTGSGPAPTADWRIAAGAVLLLAGTVTALPWLVDLVVRPLRGGPPGWQLAVRRLQLDSATSARLVGGVAVAVAGTIGLQMLIAGVQDEFRRPSGQDLTRAQAMVNLPGVADPRAALDRLATVEGVTGSAATLSTAAAPVGDTNPDAVVTVRIGDCAALAEYAELDRCADGDTFLARSGGPEVGVAPGGRLRLDEEWTIPPATRIVPARTDPAGGRPQSALLLTESAAAGLPERNLNAGALLTFDPADRDAVERVRATVATIDPPVGQVLEFRAVQEDPGFTKVRTGLTAGAVITLLLLGISLLVGVLEQLRDRRSLLAALVAVGTPRRVLGWSVLAQTGVPVLVGLVLAAGVGTATGAVLLVMVGAPVVVTWPVVGLGTSLGAAVVLLVTAASLPVLWRLTRPDGLRVE</sequence>
<accession>A0A1A9BIR3</accession>
<dbReference type="Pfam" id="PF02687">
    <property type="entry name" value="FtsX"/>
    <property type="match status" value="2"/>
</dbReference>
<evidence type="ECO:0000313" key="9">
    <source>
        <dbReference type="Proteomes" id="UP000199558"/>
    </source>
</evidence>
<evidence type="ECO:0000256" key="3">
    <source>
        <dbReference type="ARBA" id="ARBA00022692"/>
    </source>
</evidence>